<keyword evidence="4 6" id="KW-0456">Lyase</keyword>
<evidence type="ECO:0000256" key="4">
    <source>
        <dbReference type="ARBA" id="ARBA00023239"/>
    </source>
</evidence>
<dbReference type="Pfam" id="PF01081">
    <property type="entry name" value="Aldolase"/>
    <property type="match status" value="1"/>
</dbReference>
<comment type="pathway">
    <text evidence="1">Carbohydrate acid metabolism.</text>
</comment>
<dbReference type="RefSeq" id="WP_250094688.1">
    <property type="nucleotide sequence ID" value="NZ_JAKRYL010000001.1"/>
</dbReference>
<protein>
    <submittedName>
        <fullName evidence="6">Bifunctional 4-hydroxy-2-oxoglutarate aldolase/2-dehydro-3-deoxy-phosphogluconate aldolase</fullName>
        <ecNumber evidence="6">4.1.2.14</ecNumber>
        <ecNumber evidence="6">4.1.3.16</ecNumber>
    </submittedName>
</protein>
<dbReference type="InterPro" id="IPR013785">
    <property type="entry name" value="Aldolase_TIM"/>
</dbReference>
<evidence type="ECO:0000313" key="7">
    <source>
        <dbReference type="Proteomes" id="UP001139150"/>
    </source>
</evidence>
<dbReference type="GO" id="GO:0008700">
    <property type="term" value="F:(R,S)-4-hydroxy-2-oxoglutarate aldolase activity"/>
    <property type="evidence" value="ECO:0007669"/>
    <property type="project" value="UniProtKB-EC"/>
</dbReference>
<dbReference type="EMBL" id="JAKRYL010000001">
    <property type="protein sequence ID" value="MCL7745760.1"/>
    <property type="molecule type" value="Genomic_DNA"/>
</dbReference>
<comment type="similarity">
    <text evidence="2">Belongs to the KHG/KDPG aldolase family.</text>
</comment>
<evidence type="ECO:0000313" key="6">
    <source>
        <dbReference type="EMBL" id="MCL7745760.1"/>
    </source>
</evidence>
<dbReference type="AlphaFoldDB" id="A0A9X2A0T2"/>
<gene>
    <name evidence="6" type="primary">eda</name>
    <name evidence="6" type="ORF">MF646_01380</name>
</gene>
<proteinExistence type="inferred from homology"/>
<organism evidence="6 7">
    <name type="scientific">Halalkalibacter alkaliphilus</name>
    <dbReference type="NCBI Taxonomy" id="2917993"/>
    <lineage>
        <taxon>Bacteria</taxon>
        <taxon>Bacillati</taxon>
        <taxon>Bacillota</taxon>
        <taxon>Bacilli</taxon>
        <taxon>Bacillales</taxon>
        <taxon>Bacillaceae</taxon>
        <taxon>Halalkalibacter</taxon>
    </lineage>
</organism>
<dbReference type="EC" id="4.1.2.14" evidence="6"/>
<dbReference type="PANTHER" id="PTHR30246">
    <property type="entry name" value="2-KETO-3-DEOXY-6-PHOSPHOGLUCONATE ALDOLASE"/>
    <property type="match status" value="1"/>
</dbReference>
<evidence type="ECO:0000256" key="2">
    <source>
        <dbReference type="ARBA" id="ARBA00006906"/>
    </source>
</evidence>
<keyword evidence="7" id="KW-1185">Reference proteome</keyword>
<accession>A0A9X2A0T2</accession>
<dbReference type="CDD" id="cd00452">
    <property type="entry name" value="KDPG_aldolase"/>
    <property type="match status" value="1"/>
</dbReference>
<comment type="caution">
    <text evidence="6">The sequence shown here is derived from an EMBL/GenBank/DDBJ whole genome shotgun (WGS) entry which is preliminary data.</text>
</comment>
<evidence type="ECO:0000256" key="1">
    <source>
        <dbReference type="ARBA" id="ARBA00004761"/>
    </source>
</evidence>
<dbReference type="PANTHER" id="PTHR30246:SF1">
    <property type="entry name" value="2-DEHYDRO-3-DEOXY-6-PHOSPHOGALACTONATE ALDOLASE-RELATED"/>
    <property type="match status" value="1"/>
</dbReference>
<keyword evidence="5" id="KW-0119">Carbohydrate metabolism</keyword>
<evidence type="ECO:0000256" key="5">
    <source>
        <dbReference type="ARBA" id="ARBA00023277"/>
    </source>
</evidence>
<dbReference type="NCBIfam" id="TIGR01182">
    <property type="entry name" value="eda"/>
    <property type="match status" value="1"/>
</dbReference>
<dbReference type="SUPFAM" id="SSF51569">
    <property type="entry name" value="Aldolase"/>
    <property type="match status" value="1"/>
</dbReference>
<evidence type="ECO:0000256" key="3">
    <source>
        <dbReference type="ARBA" id="ARBA00011233"/>
    </source>
</evidence>
<sequence>MKKWDVCKKIEEKKVIAVIRANSKKEAIEMSKAALEGGTNIIEITATTPGFLEVIDELLETEDPDLILGVGTVLDTNTARIALLKGVHFVVCPHFDKEIVELCNLYNTLIIPGATNVQQIIECLKAGCQTIKLFPGNFFESSAIKTLKGPLPQADFIPTGGISEKNMNVWLREGALAVGIGSEWNKVYKKGYKELVSYSQRLSESVDDKVRV</sequence>
<reference evidence="6" key="1">
    <citation type="submission" date="2022-02" db="EMBL/GenBank/DDBJ databases">
        <title>Halalkalibacter sp. nov. isolated from Lonar Lake, India.</title>
        <authorList>
            <person name="Joshi A."/>
            <person name="Thite S."/>
            <person name="Lodha T."/>
        </authorList>
    </citation>
    <scope>NUCLEOTIDE SEQUENCE</scope>
    <source>
        <strain evidence="6">MEB205</strain>
    </source>
</reference>
<dbReference type="Proteomes" id="UP001139150">
    <property type="component" value="Unassembled WGS sequence"/>
</dbReference>
<name>A0A9X2A0T2_9BACI</name>
<dbReference type="Gene3D" id="3.20.20.70">
    <property type="entry name" value="Aldolase class I"/>
    <property type="match status" value="1"/>
</dbReference>
<dbReference type="InterPro" id="IPR000887">
    <property type="entry name" value="Aldlse_KDPG_KHG"/>
</dbReference>
<dbReference type="EC" id="4.1.3.16" evidence="6"/>
<comment type="subunit">
    <text evidence="3">Homotrimer.</text>
</comment>
<dbReference type="GO" id="GO:0008675">
    <property type="term" value="F:2-dehydro-3-deoxy-phosphogluconate aldolase activity"/>
    <property type="evidence" value="ECO:0007669"/>
    <property type="project" value="UniProtKB-EC"/>
</dbReference>